<evidence type="ECO:0000313" key="3">
    <source>
        <dbReference type="Proteomes" id="UP000261111"/>
    </source>
</evidence>
<dbReference type="Proteomes" id="UP000261111">
    <property type="component" value="Unassembled WGS sequence"/>
</dbReference>
<organism evidence="2 3">
    <name type="scientific">Hungatella hathewayi</name>
    <dbReference type="NCBI Taxonomy" id="154046"/>
    <lineage>
        <taxon>Bacteria</taxon>
        <taxon>Bacillati</taxon>
        <taxon>Bacillota</taxon>
        <taxon>Clostridia</taxon>
        <taxon>Lachnospirales</taxon>
        <taxon>Lachnospiraceae</taxon>
        <taxon>Hungatella</taxon>
    </lineage>
</organism>
<gene>
    <name evidence="2" type="ORF">DWX41_21960</name>
</gene>
<dbReference type="NCBIfam" id="TIGR01603">
    <property type="entry name" value="maj_tail_phi13"/>
    <property type="match status" value="1"/>
</dbReference>
<dbReference type="InterPro" id="IPR006490">
    <property type="entry name" value="Maj_tail_phi13"/>
</dbReference>
<reference evidence="2 3" key="1">
    <citation type="submission" date="2018-08" db="EMBL/GenBank/DDBJ databases">
        <title>A genome reference for cultivated species of the human gut microbiota.</title>
        <authorList>
            <person name="Zou Y."/>
            <person name="Xue W."/>
            <person name="Luo G."/>
        </authorList>
    </citation>
    <scope>NUCLEOTIDE SEQUENCE [LARGE SCALE GENOMIC DNA]</scope>
    <source>
        <strain evidence="2 3">AF19-21</strain>
    </source>
</reference>
<dbReference type="RefSeq" id="WP_117441346.1">
    <property type="nucleotide sequence ID" value="NZ_QVIA01000041.1"/>
</dbReference>
<evidence type="ECO:0000313" key="2">
    <source>
        <dbReference type="EMBL" id="RGC23838.1"/>
    </source>
</evidence>
<dbReference type="EMBL" id="QVIA01000041">
    <property type="protein sequence ID" value="RGC23838.1"/>
    <property type="molecule type" value="Genomic_DNA"/>
</dbReference>
<proteinExistence type="predicted"/>
<evidence type="ECO:0000259" key="1">
    <source>
        <dbReference type="Pfam" id="PF06488"/>
    </source>
</evidence>
<name>A0A3E2WD44_9FIRM</name>
<dbReference type="AlphaFoldDB" id="A0A3E2WD44"/>
<feature type="domain" description="Phage tail tube protein N-terminal" evidence="1">
    <location>
        <begin position="15"/>
        <end position="160"/>
    </location>
</feature>
<accession>A0A3E2WD44</accession>
<dbReference type="Pfam" id="PF06488">
    <property type="entry name" value="L_lac_phage_MSP"/>
    <property type="match status" value="1"/>
</dbReference>
<sequence length="197" mass="21335">MPEAVENKVEFGLSNAHYAIVTVDESNGALTFGTPEKLPGAVSLTLDASGDLIRFKADDVDYYTNPNNQGYEGTLTLARVPDKFKQEVLGEEKTAGGVMIESADAQTKRFALLFEFQGDKKRTRHVMYYCSANRPSVASTTKDSGDPNTTDLSIVASPRPDNNVVKAKTTAGVTTAVYDAWYTKVYEKSSEASVEGA</sequence>
<dbReference type="InterPro" id="IPR046764">
    <property type="entry name" value="L_lac_phage_MSP_N"/>
</dbReference>
<comment type="caution">
    <text evidence="2">The sequence shown here is derived from an EMBL/GenBank/DDBJ whole genome shotgun (WGS) entry which is preliminary data.</text>
</comment>
<protein>
    <submittedName>
        <fullName evidence="2">Phage tail protein</fullName>
    </submittedName>
</protein>